<feature type="domain" description="Hcy-binding" evidence="4">
    <location>
        <begin position="1"/>
        <end position="287"/>
    </location>
</feature>
<organism evidence="5 6">
    <name type="scientific">Rhodosalinus halophilus</name>
    <dbReference type="NCBI Taxonomy" id="2259333"/>
    <lineage>
        <taxon>Bacteria</taxon>
        <taxon>Pseudomonadati</taxon>
        <taxon>Pseudomonadota</taxon>
        <taxon>Alphaproteobacteria</taxon>
        <taxon>Rhodobacterales</taxon>
        <taxon>Paracoccaceae</taxon>
        <taxon>Rhodosalinus</taxon>
    </lineage>
</organism>
<evidence type="ECO:0000313" key="6">
    <source>
        <dbReference type="Proteomes" id="UP000253370"/>
    </source>
</evidence>
<dbReference type="EMBL" id="QNTQ01000006">
    <property type="protein sequence ID" value="RBI85862.1"/>
    <property type="molecule type" value="Genomic_DNA"/>
</dbReference>
<evidence type="ECO:0000256" key="3">
    <source>
        <dbReference type="PROSITE-ProRule" id="PRU00333"/>
    </source>
</evidence>
<evidence type="ECO:0000256" key="1">
    <source>
        <dbReference type="ARBA" id="ARBA00022603"/>
    </source>
</evidence>
<dbReference type="PANTHER" id="PTHR11103:SF18">
    <property type="entry name" value="SLR1189 PROTEIN"/>
    <property type="match status" value="1"/>
</dbReference>
<keyword evidence="6" id="KW-1185">Reference proteome</keyword>
<dbReference type="Gene3D" id="3.20.20.330">
    <property type="entry name" value="Homocysteine-binding-like domain"/>
    <property type="match status" value="1"/>
</dbReference>
<evidence type="ECO:0000313" key="5">
    <source>
        <dbReference type="EMBL" id="RBI85862.1"/>
    </source>
</evidence>
<dbReference type="PANTHER" id="PTHR11103">
    <property type="entry name" value="SLR1189 PROTEIN"/>
    <property type="match status" value="1"/>
</dbReference>
<dbReference type="AlphaFoldDB" id="A0A365U9Z7"/>
<keyword evidence="1 3" id="KW-0489">Methyltransferase</keyword>
<evidence type="ECO:0000256" key="2">
    <source>
        <dbReference type="ARBA" id="ARBA00022679"/>
    </source>
</evidence>
<gene>
    <name evidence="5" type="ORF">DRV85_09085</name>
</gene>
<comment type="caution">
    <text evidence="5">The sequence shown here is derived from an EMBL/GenBank/DDBJ whole genome shotgun (WGS) entry which is preliminary data.</text>
</comment>
<dbReference type="RefSeq" id="WP_113289121.1">
    <property type="nucleotide sequence ID" value="NZ_QNTQ01000006.1"/>
</dbReference>
<protein>
    <submittedName>
        <fullName evidence="5">Homocysteine S-methyltransferase</fullName>
    </submittedName>
</protein>
<keyword evidence="3" id="KW-0862">Zinc</keyword>
<dbReference type="PROSITE" id="PS50970">
    <property type="entry name" value="HCY"/>
    <property type="match status" value="1"/>
</dbReference>
<keyword evidence="2 3" id="KW-0808">Transferase</keyword>
<dbReference type="OrthoDB" id="9803687at2"/>
<dbReference type="GO" id="GO:0032259">
    <property type="term" value="P:methylation"/>
    <property type="evidence" value="ECO:0007669"/>
    <property type="project" value="UniProtKB-KW"/>
</dbReference>
<evidence type="ECO:0000259" key="4">
    <source>
        <dbReference type="PROSITE" id="PS50970"/>
    </source>
</evidence>
<feature type="binding site" evidence="3">
    <location>
        <position position="273"/>
    </location>
    <ligand>
        <name>Zn(2+)</name>
        <dbReference type="ChEBI" id="CHEBI:29105"/>
    </ligand>
</feature>
<dbReference type="Pfam" id="PF02574">
    <property type="entry name" value="S-methyl_trans"/>
    <property type="match status" value="1"/>
</dbReference>
<sequence length="295" mass="30785">MAEITLLDGSIGQEAVRRGGDAPTPLWSTKVMMTRPGLLAGVHADYARAGATIATANSYALHRDRLAPEGLEDRLEELIALALREAREGARGQRVAGALGPLGASYRPDLVPPPDRAAPLYAEIAGMMAGAADLLIAETVPSVAAAEGVLLGARATALPVWLAMTVEDDDGTRLRSGEPLADLRPVVARHAPEAVLINCSRPEAVEAALTILAGWGRPFGAYANGFTHIPDEFLSDRPTVAMLTARRDLDPAAYARFAMGWVAQGATIVGGCCEVGPAHIGALAEALRAAGHRIV</sequence>
<feature type="binding site" evidence="3">
    <location>
        <position position="199"/>
    </location>
    <ligand>
        <name>Zn(2+)</name>
        <dbReference type="ChEBI" id="CHEBI:29105"/>
    </ligand>
</feature>
<dbReference type="Proteomes" id="UP000253370">
    <property type="component" value="Unassembled WGS sequence"/>
</dbReference>
<dbReference type="InterPro" id="IPR003726">
    <property type="entry name" value="HCY_dom"/>
</dbReference>
<name>A0A365U9Z7_9RHOB</name>
<comment type="cofactor">
    <cofactor evidence="3">
        <name>Zn(2+)</name>
        <dbReference type="ChEBI" id="CHEBI:29105"/>
    </cofactor>
</comment>
<dbReference type="GO" id="GO:0046872">
    <property type="term" value="F:metal ion binding"/>
    <property type="evidence" value="ECO:0007669"/>
    <property type="project" value="UniProtKB-KW"/>
</dbReference>
<proteinExistence type="predicted"/>
<accession>A0A365U9Z7</accession>
<feature type="binding site" evidence="3">
    <location>
        <position position="272"/>
    </location>
    <ligand>
        <name>Zn(2+)</name>
        <dbReference type="ChEBI" id="CHEBI:29105"/>
    </ligand>
</feature>
<reference evidence="5 6" key="1">
    <citation type="submission" date="2018-07" db="EMBL/GenBank/DDBJ databases">
        <title>Rhodosalinus sp. strain E84T genomic sequence and assembly.</title>
        <authorList>
            <person name="Liu Z.-W."/>
            <person name="Lu D.-C."/>
        </authorList>
    </citation>
    <scope>NUCLEOTIDE SEQUENCE [LARGE SCALE GENOMIC DNA]</scope>
    <source>
        <strain evidence="5 6">E84</strain>
    </source>
</reference>
<keyword evidence="3" id="KW-0479">Metal-binding</keyword>
<dbReference type="SUPFAM" id="SSF82282">
    <property type="entry name" value="Homocysteine S-methyltransferase"/>
    <property type="match status" value="1"/>
</dbReference>
<dbReference type="InterPro" id="IPR036589">
    <property type="entry name" value="HCY_dom_sf"/>
</dbReference>
<dbReference type="GO" id="GO:0008168">
    <property type="term" value="F:methyltransferase activity"/>
    <property type="evidence" value="ECO:0007669"/>
    <property type="project" value="UniProtKB-UniRule"/>
</dbReference>